<evidence type="ECO:0000313" key="1">
    <source>
        <dbReference type="EMBL" id="PZR07566.1"/>
    </source>
</evidence>
<comment type="caution">
    <text evidence="1">The sequence shown here is derived from an EMBL/GenBank/DDBJ whole genome shotgun (WGS) entry which is preliminary data.</text>
</comment>
<protein>
    <submittedName>
        <fullName evidence="1">Uncharacterized protein</fullName>
    </submittedName>
</protein>
<dbReference type="Proteomes" id="UP000249061">
    <property type="component" value="Unassembled WGS sequence"/>
</dbReference>
<sequence length="173" mass="19167">MKKIVLALVLSGCAVAPLRTVDTPTLLDARSLEGTWRVEGTTFPMWLDGTKQSPRFTYANFDGPRMDDTVSYEKNGVTETIEGVDTQHSTIATHFTWRGRGLLSLFKSEWDVVYVDARDRFAIITFSKTLATPAGLDVIARKKLDDAAWSDALEHIDAHAELKALASGLQRLP</sequence>
<organism evidence="1 2">
    <name type="scientific">Archangium gephyra</name>
    <dbReference type="NCBI Taxonomy" id="48"/>
    <lineage>
        <taxon>Bacteria</taxon>
        <taxon>Pseudomonadati</taxon>
        <taxon>Myxococcota</taxon>
        <taxon>Myxococcia</taxon>
        <taxon>Myxococcales</taxon>
        <taxon>Cystobacterineae</taxon>
        <taxon>Archangiaceae</taxon>
        <taxon>Archangium</taxon>
    </lineage>
</organism>
<reference evidence="1 2" key="1">
    <citation type="submission" date="2017-08" db="EMBL/GenBank/DDBJ databases">
        <title>Infants hospitalized years apart are colonized by the same room-sourced microbial strains.</title>
        <authorList>
            <person name="Brooks B."/>
            <person name="Olm M.R."/>
            <person name="Firek B.A."/>
            <person name="Baker R."/>
            <person name="Thomas B.C."/>
            <person name="Morowitz M.J."/>
            <person name="Banfield J.F."/>
        </authorList>
    </citation>
    <scope>NUCLEOTIDE SEQUENCE [LARGE SCALE GENOMIC DNA]</scope>
    <source>
        <strain evidence="1">S2_003_000_R2_14</strain>
    </source>
</reference>
<evidence type="ECO:0000313" key="2">
    <source>
        <dbReference type="Proteomes" id="UP000249061"/>
    </source>
</evidence>
<dbReference type="AlphaFoldDB" id="A0A2W5T5P6"/>
<name>A0A2W5T5P6_9BACT</name>
<gene>
    <name evidence="1" type="ORF">DI536_27230</name>
</gene>
<accession>A0A2W5T5P6</accession>
<dbReference type="EMBL" id="QFQP01000030">
    <property type="protein sequence ID" value="PZR07566.1"/>
    <property type="molecule type" value="Genomic_DNA"/>
</dbReference>
<proteinExistence type="predicted"/>